<proteinExistence type="predicted"/>
<gene>
    <name evidence="2" type="ordered locus">Clole_1297</name>
</gene>
<sequence>MPLAEQKRVYTYRDYLNWDGDKRIEILDGRLYMQAAPSRRHQEILSELHRQIANYLVGKNCKVYPAPFEVRLETIEISEQIINVFEPDLSIICDKNKLDDRGCKGAPDWIIEITSPSTARVDKIKKFNKYEEAGVKEYWIIEPEENIVSVFTLGDNKRYGRPEMYAGDEKVIVKTLESLEIDLETVFS</sequence>
<keyword evidence="3" id="KW-1185">Reference proteome</keyword>
<dbReference type="InterPro" id="IPR008538">
    <property type="entry name" value="Uma2"/>
</dbReference>
<organism evidence="2 3">
    <name type="scientific">Cellulosilyticum lentocellum (strain ATCC 49066 / DSM 5427 / NCIMB 11756 / RHM5)</name>
    <name type="common">Clostridium lentocellum</name>
    <dbReference type="NCBI Taxonomy" id="642492"/>
    <lineage>
        <taxon>Bacteria</taxon>
        <taxon>Bacillati</taxon>
        <taxon>Bacillota</taxon>
        <taxon>Clostridia</taxon>
        <taxon>Lachnospirales</taxon>
        <taxon>Cellulosilyticaceae</taxon>
        <taxon>Cellulosilyticum</taxon>
    </lineage>
</organism>
<dbReference type="InterPro" id="IPR012296">
    <property type="entry name" value="Nuclease_put_TT1808"/>
</dbReference>
<dbReference type="Proteomes" id="UP000008467">
    <property type="component" value="Chromosome"/>
</dbReference>
<dbReference type="CDD" id="cd06260">
    <property type="entry name" value="DUF820-like"/>
    <property type="match status" value="1"/>
</dbReference>
<dbReference type="Pfam" id="PF05685">
    <property type="entry name" value="Uma2"/>
    <property type="match status" value="1"/>
</dbReference>
<name>F2JHC5_CELLD</name>
<evidence type="ECO:0000313" key="2">
    <source>
        <dbReference type="EMBL" id="ADZ83023.1"/>
    </source>
</evidence>
<dbReference type="Gene3D" id="3.90.1570.10">
    <property type="entry name" value="tt1808, chain A"/>
    <property type="match status" value="1"/>
</dbReference>
<dbReference type="EMBL" id="CP002582">
    <property type="protein sequence ID" value="ADZ83023.1"/>
    <property type="molecule type" value="Genomic_DNA"/>
</dbReference>
<protein>
    <recommendedName>
        <fullName evidence="1">Putative restriction endonuclease domain-containing protein</fullName>
    </recommendedName>
</protein>
<evidence type="ECO:0000259" key="1">
    <source>
        <dbReference type="Pfam" id="PF05685"/>
    </source>
</evidence>
<evidence type="ECO:0000313" key="3">
    <source>
        <dbReference type="Proteomes" id="UP000008467"/>
    </source>
</evidence>
<accession>F2JHC5</accession>
<dbReference type="KEGG" id="cle:Clole_1297"/>
<reference evidence="2 3" key="1">
    <citation type="journal article" date="2011" name="J. Bacteriol.">
        <title>Complete genome sequence of the cellulose-degrading bacterium Cellulosilyticum lentocellum.</title>
        <authorList>
            <consortium name="US DOE Joint Genome Institute"/>
            <person name="Miller D.A."/>
            <person name="Suen G."/>
            <person name="Bruce D."/>
            <person name="Copeland A."/>
            <person name="Cheng J.F."/>
            <person name="Detter C."/>
            <person name="Goodwin L.A."/>
            <person name="Han C.S."/>
            <person name="Hauser L.J."/>
            <person name="Land M.L."/>
            <person name="Lapidus A."/>
            <person name="Lucas S."/>
            <person name="Meincke L."/>
            <person name="Pitluck S."/>
            <person name="Tapia R."/>
            <person name="Teshima H."/>
            <person name="Woyke T."/>
            <person name="Fox B.G."/>
            <person name="Angert E.R."/>
            <person name="Currie C.R."/>
        </authorList>
    </citation>
    <scope>NUCLEOTIDE SEQUENCE [LARGE SCALE GENOMIC DNA]</scope>
    <source>
        <strain evidence="3">ATCC 49066 / DSM 5427 / NCIMB 11756 / RHM5</strain>
    </source>
</reference>
<dbReference type="PANTHER" id="PTHR36558:SF1">
    <property type="entry name" value="RESTRICTION ENDONUCLEASE DOMAIN-CONTAINING PROTEIN-RELATED"/>
    <property type="match status" value="1"/>
</dbReference>
<dbReference type="InterPro" id="IPR011335">
    <property type="entry name" value="Restrct_endonuc-II-like"/>
</dbReference>
<dbReference type="AlphaFoldDB" id="F2JHC5"/>
<dbReference type="HOGENOM" id="CLU_076312_0_2_9"/>
<feature type="domain" description="Putative restriction endonuclease" evidence="1">
    <location>
        <begin position="14"/>
        <end position="183"/>
    </location>
</feature>
<dbReference type="PANTHER" id="PTHR36558">
    <property type="entry name" value="GLR1098 PROTEIN"/>
    <property type="match status" value="1"/>
</dbReference>
<dbReference type="eggNOG" id="COG4636">
    <property type="taxonomic scope" value="Bacteria"/>
</dbReference>
<dbReference type="STRING" id="642492.Clole_1297"/>
<dbReference type="SUPFAM" id="SSF52980">
    <property type="entry name" value="Restriction endonuclease-like"/>
    <property type="match status" value="1"/>
</dbReference>
<dbReference type="RefSeq" id="WP_013656322.1">
    <property type="nucleotide sequence ID" value="NC_015275.1"/>
</dbReference>